<dbReference type="GO" id="GO:0003676">
    <property type="term" value="F:nucleic acid binding"/>
    <property type="evidence" value="ECO:0007669"/>
    <property type="project" value="InterPro"/>
</dbReference>
<name>A0A4Y2HAX5_ARAVE</name>
<proteinExistence type="predicted"/>
<dbReference type="Proteomes" id="UP000499080">
    <property type="component" value="Unassembled WGS sequence"/>
</dbReference>
<evidence type="ECO:0000313" key="2">
    <source>
        <dbReference type="EMBL" id="GBM62314.1"/>
    </source>
</evidence>
<sequence>MNICKSVRFVPGLYRTSCQTSKSNTGWKPLEISSTRVTGIRSSWKQSLQGMSRGATTTIRRPSDSPWNGHRRSPPKKCRLTKSSIKKLVIAFFDSKGLIHHEFVHAGTTVNAESYEGVRDSNGCCNASGGFGHNCTIVDSGNCSTTTPVRTLLSA</sequence>
<accession>A0A4Y2HAX5</accession>
<gene>
    <name evidence="2" type="ORF">AVEN_157929_1</name>
</gene>
<dbReference type="EMBL" id="BGPR01001810">
    <property type="protein sequence ID" value="GBM62314.1"/>
    <property type="molecule type" value="Genomic_DNA"/>
</dbReference>
<dbReference type="Gene3D" id="3.30.420.10">
    <property type="entry name" value="Ribonuclease H-like superfamily/Ribonuclease H"/>
    <property type="match status" value="1"/>
</dbReference>
<keyword evidence="3" id="KW-1185">Reference proteome</keyword>
<comment type="caution">
    <text evidence="2">The sequence shown here is derived from an EMBL/GenBank/DDBJ whole genome shotgun (WGS) entry which is preliminary data.</text>
</comment>
<protein>
    <submittedName>
        <fullName evidence="2">Uncharacterized protein</fullName>
    </submittedName>
</protein>
<reference evidence="2 3" key="1">
    <citation type="journal article" date="2019" name="Sci. Rep.">
        <title>Orb-weaving spider Araneus ventricosus genome elucidates the spidroin gene catalogue.</title>
        <authorList>
            <person name="Kono N."/>
            <person name="Nakamura H."/>
            <person name="Ohtoshi R."/>
            <person name="Moran D.A.P."/>
            <person name="Shinohara A."/>
            <person name="Yoshida Y."/>
            <person name="Fujiwara M."/>
            <person name="Mori M."/>
            <person name="Tomita M."/>
            <person name="Arakawa K."/>
        </authorList>
    </citation>
    <scope>NUCLEOTIDE SEQUENCE [LARGE SCALE GENOMIC DNA]</scope>
</reference>
<evidence type="ECO:0000256" key="1">
    <source>
        <dbReference type="SAM" id="MobiDB-lite"/>
    </source>
</evidence>
<evidence type="ECO:0000313" key="3">
    <source>
        <dbReference type="Proteomes" id="UP000499080"/>
    </source>
</evidence>
<feature type="region of interest" description="Disordered" evidence="1">
    <location>
        <begin position="51"/>
        <end position="76"/>
    </location>
</feature>
<organism evidence="2 3">
    <name type="scientific">Araneus ventricosus</name>
    <name type="common">Orbweaver spider</name>
    <name type="synonym">Epeira ventricosa</name>
    <dbReference type="NCBI Taxonomy" id="182803"/>
    <lineage>
        <taxon>Eukaryota</taxon>
        <taxon>Metazoa</taxon>
        <taxon>Ecdysozoa</taxon>
        <taxon>Arthropoda</taxon>
        <taxon>Chelicerata</taxon>
        <taxon>Arachnida</taxon>
        <taxon>Araneae</taxon>
        <taxon>Araneomorphae</taxon>
        <taxon>Entelegynae</taxon>
        <taxon>Araneoidea</taxon>
        <taxon>Araneidae</taxon>
        <taxon>Araneus</taxon>
    </lineage>
</organism>
<dbReference type="AlphaFoldDB" id="A0A4Y2HAX5"/>
<dbReference type="InterPro" id="IPR036397">
    <property type="entry name" value="RNaseH_sf"/>
</dbReference>
<feature type="compositionally biased region" description="Polar residues" evidence="1">
    <location>
        <begin position="51"/>
        <end position="60"/>
    </location>
</feature>